<dbReference type="Proteomes" id="UP000032309">
    <property type="component" value="Unassembled WGS sequence"/>
</dbReference>
<dbReference type="EMBL" id="BAFN01000001">
    <property type="protein sequence ID" value="GAN33121.1"/>
    <property type="molecule type" value="Genomic_DNA"/>
</dbReference>
<dbReference type="InterPro" id="IPR052344">
    <property type="entry name" value="Transposase-related"/>
</dbReference>
<accession>A0ABQ0JWM6</accession>
<evidence type="ECO:0000313" key="2">
    <source>
        <dbReference type="EMBL" id="GAN33121.1"/>
    </source>
</evidence>
<gene>
    <name evidence="2" type="ORF">BROSI_A1638</name>
</gene>
<sequence length="141" mass="16240">MGKKTYGITKAVQYGTRLKGHSVYMSQFQLIPYKRIQEYFREQLGVPVSEGSIYNFNQEAYHLLETFEEKAKASRAGSDLLQGDETGINVNGDKYWLHCTSNSSWTYFFPHEKRGTDAMNAIGILPRFKGILCHDHWKPLL</sequence>
<dbReference type="PANTHER" id="PTHR33678">
    <property type="entry name" value="BLL1576 PROTEIN"/>
    <property type="match status" value="1"/>
</dbReference>
<keyword evidence="3" id="KW-1185">Reference proteome</keyword>
<dbReference type="PANTHER" id="PTHR33678:SF1">
    <property type="entry name" value="BLL1576 PROTEIN"/>
    <property type="match status" value="1"/>
</dbReference>
<feature type="domain" description="Transposase IS66 central" evidence="1">
    <location>
        <begin position="13"/>
        <end position="138"/>
    </location>
</feature>
<proteinExistence type="predicted"/>
<dbReference type="Pfam" id="PF03050">
    <property type="entry name" value="DDE_Tnp_IS66"/>
    <property type="match status" value="1"/>
</dbReference>
<evidence type="ECO:0000313" key="3">
    <source>
        <dbReference type="Proteomes" id="UP000032309"/>
    </source>
</evidence>
<reference evidence="3" key="1">
    <citation type="journal article" date="2015" name="Genome Announc.">
        <title>Draft Genome Sequence of an Anaerobic Ammonium-Oxidizing Bacterium, "Candidatus Brocadia sinica".</title>
        <authorList>
            <person name="Oshiki M."/>
            <person name="Shinyako-Hata K."/>
            <person name="Satoh H."/>
            <person name="Okabe S."/>
        </authorList>
    </citation>
    <scope>NUCLEOTIDE SEQUENCE [LARGE SCALE GENOMIC DNA]</scope>
    <source>
        <strain evidence="3">JPN1</strain>
    </source>
</reference>
<organism evidence="2 3">
    <name type="scientific">Candidatus Brocadia sinica JPN1</name>
    <dbReference type="NCBI Taxonomy" id="1197129"/>
    <lineage>
        <taxon>Bacteria</taxon>
        <taxon>Pseudomonadati</taxon>
        <taxon>Planctomycetota</taxon>
        <taxon>Candidatus Brocadiia</taxon>
        <taxon>Candidatus Brocadiales</taxon>
        <taxon>Candidatus Brocadiaceae</taxon>
        <taxon>Candidatus Brocadia</taxon>
    </lineage>
</organism>
<protein>
    <recommendedName>
        <fullName evidence="1">Transposase IS66 central domain-containing protein</fullName>
    </recommendedName>
</protein>
<name>A0ABQ0JWM6_9BACT</name>
<dbReference type="InterPro" id="IPR004291">
    <property type="entry name" value="Transposase_IS66_central"/>
</dbReference>
<evidence type="ECO:0000259" key="1">
    <source>
        <dbReference type="Pfam" id="PF03050"/>
    </source>
</evidence>
<comment type="caution">
    <text evidence="2">The sequence shown here is derived from an EMBL/GenBank/DDBJ whole genome shotgun (WGS) entry which is preliminary data.</text>
</comment>